<organism evidence="1 2">
    <name type="scientific">Winogradskyella pelagia</name>
    <dbReference type="NCBI Taxonomy" id="2819984"/>
    <lineage>
        <taxon>Bacteria</taxon>
        <taxon>Pseudomonadati</taxon>
        <taxon>Bacteroidota</taxon>
        <taxon>Flavobacteriia</taxon>
        <taxon>Flavobacteriales</taxon>
        <taxon>Flavobacteriaceae</taxon>
        <taxon>Winogradskyella</taxon>
    </lineage>
</organism>
<evidence type="ECO:0000313" key="2">
    <source>
        <dbReference type="Proteomes" id="UP000676776"/>
    </source>
</evidence>
<keyword evidence="2" id="KW-1185">Reference proteome</keyword>
<gene>
    <name evidence="1" type="ORF">J4050_07505</name>
</gene>
<proteinExistence type="predicted"/>
<sequence length="84" mass="9512">MIIVKNQTVKLRENKKELLDTNSIINEQMLSIIKKITLKLKSISPKHDATVIFSGKIDNINVDIKSDSEKSVTAIESLINDYLK</sequence>
<dbReference type="EMBL" id="JAGEVF010000004">
    <property type="protein sequence ID" value="MBO3116586.1"/>
    <property type="molecule type" value="Genomic_DNA"/>
</dbReference>
<accession>A0ABS3T1G0</accession>
<dbReference type="Proteomes" id="UP000676776">
    <property type="component" value="Unassembled WGS sequence"/>
</dbReference>
<evidence type="ECO:0000313" key="1">
    <source>
        <dbReference type="EMBL" id="MBO3116586.1"/>
    </source>
</evidence>
<reference evidence="1 2" key="1">
    <citation type="submission" date="2021-03" db="EMBL/GenBank/DDBJ databases">
        <title>Winogradskyella sp. nov., isolated from costal sediment.</title>
        <authorList>
            <person name="Gao C."/>
        </authorList>
    </citation>
    <scope>NUCLEOTIDE SEQUENCE [LARGE SCALE GENOMIC DNA]</scope>
    <source>
        <strain evidence="1 2">DF17</strain>
    </source>
</reference>
<name>A0ABS3T1G0_9FLAO</name>
<dbReference type="RefSeq" id="WP_208153877.1">
    <property type="nucleotide sequence ID" value="NZ_JAGEVF010000004.1"/>
</dbReference>
<protein>
    <submittedName>
        <fullName evidence="1">Uncharacterized protein</fullName>
    </submittedName>
</protein>
<comment type="caution">
    <text evidence="1">The sequence shown here is derived from an EMBL/GenBank/DDBJ whole genome shotgun (WGS) entry which is preliminary data.</text>
</comment>